<dbReference type="PANTHER" id="PTHR12378:SF10">
    <property type="entry name" value="OS04G0548000 PROTEIN"/>
    <property type="match status" value="1"/>
</dbReference>
<dbReference type="PROSITE" id="PS51858">
    <property type="entry name" value="PPPDE"/>
    <property type="match status" value="1"/>
</dbReference>
<evidence type="ECO:0000256" key="1">
    <source>
        <dbReference type="ARBA" id="ARBA00008140"/>
    </source>
</evidence>
<reference evidence="5 6" key="1">
    <citation type="submission" date="2012-08" db="EMBL/GenBank/DDBJ databases">
        <title>Oryza genome evolution.</title>
        <authorList>
            <person name="Wing R.A."/>
        </authorList>
    </citation>
    <scope>NUCLEOTIDE SEQUENCE</scope>
</reference>
<dbReference type="HOGENOM" id="CLU_2593232_0_0_1"/>
<dbReference type="Gramene" id="LPERR04G16770.2">
    <property type="protein sequence ID" value="LPERR04G16770.2"/>
    <property type="gene ID" value="LPERR04G16770"/>
</dbReference>
<reference evidence="6" key="2">
    <citation type="submission" date="2013-12" db="EMBL/GenBank/DDBJ databases">
        <authorList>
            <person name="Yu Y."/>
            <person name="Lee S."/>
            <person name="de Baynast K."/>
            <person name="Wissotski M."/>
            <person name="Liu L."/>
            <person name="Talag J."/>
            <person name="Goicoechea J."/>
            <person name="Angelova A."/>
            <person name="Jetty R."/>
            <person name="Kudrna D."/>
            <person name="Golser W."/>
            <person name="Rivera L."/>
            <person name="Zhang J."/>
            <person name="Wing R."/>
        </authorList>
    </citation>
    <scope>NUCLEOTIDE SEQUENCE</scope>
</reference>
<keyword evidence="2" id="KW-0645">Protease</keyword>
<dbReference type="Proteomes" id="UP000032180">
    <property type="component" value="Chromosome 4"/>
</dbReference>
<reference evidence="5" key="3">
    <citation type="submission" date="2015-04" db="UniProtKB">
        <authorList>
            <consortium name="EnsemblPlants"/>
        </authorList>
    </citation>
    <scope>IDENTIFICATION</scope>
</reference>
<evidence type="ECO:0000259" key="4">
    <source>
        <dbReference type="PROSITE" id="PS51858"/>
    </source>
</evidence>
<keyword evidence="3" id="KW-0378">Hydrolase</keyword>
<name>A0A0D9W7U5_9ORYZ</name>
<dbReference type="PANTHER" id="PTHR12378">
    <property type="entry name" value="DESUMOYLATING ISOPEPTIDASE"/>
    <property type="match status" value="1"/>
</dbReference>
<dbReference type="InterPro" id="IPR008580">
    <property type="entry name" value="PPPDE_dom"/>
</dbReference>
<evidence type="ECO:0000313" key="6">
    <source>
        <dbReference type="Proteomes" id="UP000032180"/>
    </source>
</evidence>
<dbReference type="EnsemblPlants" id="LPERR04G16770.2">
    <property type="protein sequence ID" value="LPERR04G16770.2"/>
    <property type="gene ID" value="LPERR04G16770"/>
</dbReference>
<keyword evidence="6" id="KW-1185">Reference proteome</keyword>
<organism evidence="5 6">
    <name type="scientific">Leersia perrieri</name>
    <dbReference type="NCBI Taxonomy" id="77586"/>
    <lineage>
        <taxon>Eukaryota</taxon>
        <taxon>Viridiplantae</taxon>
        <taxon>Streptophyta</taxon>
        <taxon>Embryophyta</taxon>
        <taxon>Tracheophyta</taxon>
        <taxon>Spermatophyta</taxon>
        <taxon>Magnoliopsida</taxon>
        <taxon>Liliopsida</taxon>
        <taxon>Poales</taxon>
        <taxon>Poaceae</taxon>
        <taxon>BOP clade</taxon>
        <taxon>Oryzoideae</taxon>
        <taxon>Oryzeae</taxon>
        <taxon>Oryzinae</taxon>
        <taxon>Leersia</taxon>
    </lineage>
</organism>
<dbReference type="GO" id="GO:0016579">
    <property type="term" value="P:protein deubiquitination"/>
    <property type="evidence" value="ECO:0007669"/>
    <property type="project" value="TreeGrafter"/>
</dbReference>
<dbReference type="InterPro" id="IPR042266">
    <property type="entry name" value="PPPDE_sf"/>
</dbReference>
<protein>
    <recommendedName>
        <fullName evidence="4">PPPDE domain-containing protein</fullName>
    </recommendedName>
</protein>
<proteinExistence type="inferred from homology"/>
<comment type="similarity">
    <text evidence="1">Belongs to the DeSI family.</text>
</comment>
<dbReference type="Pfam" id="PF05903">
    <property type="entry name" value="Peptidase_C97"/>
    <property type="match status" value="1"/>
</dbReference>
<dbReference type="GO" id="GO:0006508">
    <property type="term" value="P:proteolysis"/>
    <property type="evidence" value="ECO:0007669"/>
    <property type="project" value="UniProtKB-KW"/>
</dbReference>
<evidence type="ECO:0000313" key="5">
    <source>
        <dbReference type="EnsemblPlants" id="LPERR04G16770.2"/>
    </source>
</evidence>
<evidence type="ECO:0000256" key="2">
    <source>
        <dbReference type="ARBA" id="ARBA00022670"/>
    </source>
</evidence>
<dbReference type="Gene3D" id="3.90.1720.30">
    <property type="entry name" value="PPPDE domains"/>
    <property type="match status" value="1"/>
</dbReference>
<feature type="domain" description="PPPDE" evidence="4">
    <location>
        <begin position="1"/>
        <end position="67"/>
    </location>
</feature>
<evidence type="ECO:0000256" key="3">
    <source>
        <dbReference type="ARBA" id="ARBA00022801"/>
    </source>
</evidence>
<sequence length="80" mass="9181">MSRAEFRSFIENLAGKYNSNACHLISKNCNHFTYDVCYITGQSVPGWVSFSTTSCQKAFKFLRLDTLQIILHFLIIKAQI</sequence>
<dbReference type="AlphaFoldDB" id="A0A0D9W7U5"/>
<dbReference type="GO" id="GO:0101005">
    <property type="term" value="F:deubiquitinase activity"/>
    <property type="evidence" value="ECO:0007669"/>
    <property type="project" value="TreeGrafter"/>
</dbReference>
<accession>A0A0D9W7U5</accession>